<evidence type="ECO:0000313" key="2">
    <source>
        <dbReference type="Proteomes" id="UP000178348"/>
    </source>
</evidence>
<comment type="caution">
    <text evidence="1">The sequence shown here is derived from an EMBL/GenBank/DDBJ whole genome shotgun (WGS) entry which is preliminary data.</text>
</comment>
<evidence type="ECO:0000313" key="1">
    <source>
        <dbReference type="EMBL" id="OGZ02174.1"/>
    </source>
</evidence>
<name>A0A1G2CL96_9BACT</name>
<proteinExistence type="predicted"/>
<dbReference type="AlphaFoldDB" id="A0A1G2CL96"/>
<dbReference type="Proteomes" id="UP000178348">
    <property type="component" value="Unassembled WGS sequence"/>
</dbReference>
<organism evidence="1 2">
    <name type="scientific">Candidatus Liptonbacteria bacterium RIFCSPLOWO2_01_FULL_53_13</name>
    <dbReference type="NCBI Taxonomy" id="1798651"/>
    <lineage>
        <taxon>Bacteria</taxon>
        <taxon>Candidatus Liptoniibacteriota</taxon>
    </lineage>
</organism>
<accession>A0A1G2CL96</accession>
<protein>
    <submittedName>
        <fullName evidence="1">Uncharacterized protein</fullName>
    </submittedName>
</protein>
<gene>
    <name evidence="1" type="ORF">A2946_03630</name>
</gene>
<reference evidence="1 2" key="1">
    <citation type="journal article" date="2016" name="Nat. Commun.">
        <title>Thousands of microbial genomes shed light on interconnected biogeochemical processes in an aquifer system.</title>
        <authorList>
            <person name="Anantharaman K."/>
            <person name="Brown C.T."/>
            <person name="Hug L.A."/>
            <person name="Sharon I."/>
            <person name="Castelle C.J."/>
            <person name="Probst A.J."/>
            <person name="Thomas B.C."/>
            <person name="Singh A."/>
            <person name="Wilkins M.J."/>
            <person name="Karaoz U."/>
            <person name="Brodie E.L."/>
            <person name="Williams K.H."/>
            <person name="Hubbard S.S."/>
            <person name="Banfield J.F."/>
        </authorList>
    </citation>
    <scope>NUCLEOTIDE SEQUENCE [LARGE SCALE GENOMIC DNA]</scope>
</reference>
<sequence>MLWRVISGAPAANDFCVISSAGAKFPNTTNEANTIAPVTTANPKKCFFVFIFLIFYRDFPFDKGFPQLLIMHRFYSCPQGYANARFAQGLWGGKRE</sequence>
<dbReference type="EMBL" id="MHLB01000021">
    <property type="protein sequence ID" value="OGZ02174.1"/>
    <property type="molecule type" value="Genomic_DNA"/>
</dbReference>